<accession>A0A7I7QHK2</accession>
<dbReference type="AlphaFoldDB" id="A0A7I7QHK2"/>
<reference evidence="1 2" key="1">
    <citation type="journal article" date="2019" name="Emerg. Microbes Infect.">
        <title>Comprehensive subspecies identification of 175 nontuberculous mycobacteria species based on 7547 genomic profiles.</title>
        <authorList>
            <person name="Matsumoto Y."/>
            <person name="Kinjo T."/>
            <person name="Motooka D."/>
            <person name="Nabeya D."/>
            <person name="Jung N."/>
            <person name="Uechi K."/>
            <person name="Horii T."/>
            <person name="Iida T."/>
            <person name="Fujita J."/>
            <person name="Nakamura S."/>
        </authorList>
    </citation>
    <scope>NUCLEOTIDE SEQUENCE [LARGE SCALE GENOMIC DNA]</scope>
    <source>
        <strain evidence="1 2">JCM 17783</strain>
    </source>
</reference>
<evidence type="ECO:0000313" key="1">
    <source>
        <dbReference type="EMBL" id="BBY25823.1"/>
    </source>
</evidence>
<evidence type="ECO:0008006" key="3">
    <source>
        <dbReference type="Google" id="ProtNLM"/>
    </source>
</evidence>
<name>A0A7I7QHK2_9MYCO</name>
<dbReference type="EMBL" id="AP022587">
    <property type="protein sequence ID" value="BBY25823.1"/>
    <property type="molecule type" value="Genomic_DNA"/>
</dbReference>
<keyword evidence="2" id="KW-1185">Reference proteome</keyword>
<dbReference type="SUPFAM" id="SSF53474">
    <property type="entry name" value="alpha/beta-Hydrolases"/>
    <property type="match status" value="1"/>
</dbReference>
<evidence type="ECO:0000313" key="2">
    <source>
        <dbReference type="Proteomes" id="UP000467130"/>
    </source>
</evidence>
<dbReference type="InterPro" id="IPR029058">
    <property type="entry name" value="AB_hydrolase_fold"/>
</dbReference>
<dbReference type="RefSeq" id="WP_232073157.1">
    <property type="nucleotide sequence ID" value="NZ_AP022587.1"/>
</dbReference>
<sequence>MANTSPGALMRFTTARSWLSQWGLDTAQVDAGDAAPRVSVPVLMVVNGCDDAVPTSHQAQVFEAIGHQDKERVDLPDPNHYFTGTDQRSHLSGAADNVYDWLHRHGFDVN</sequence>
<gene>
    <name evidence="1" type="ORF">MSTO_60280</name>
</gene>
<dbReference type="Gene3D" id="3.40.50.1820">
    <property type="entry name" value="alpha/beta hydrolase"/>
    <property type="match status" value="1"/>
</dbReference>
<dbReference type="KEGG" id="msto:MSTO_60280"/>
<organism evidence="1 2">
    <name type="scientific">Mycobacterium stomatepiae</name>
    <dbReference type="NCBI Taxonomy" id="470076"/>
    <lineage>
        <taxon>Bacteria</taxon>
        <taxon>Bacillati</taxon>
        <taxon>Actinomycetota</taxon>
        <taxon>Actinomycetes</taxon>
        <taxon>Mycobacteriales</taxon>
        <taxon>Mycobacteriaceae</taxon>
        <taxon>Mycobacterium</taxon>
        <taxon>Mycobacterium simiae complex</taxon>
    </lineage>
</organism>
<protein>
    <recommendedName>
        <fullName evidence="3">Peptidase S9 prolyl oligopeptidase catalytic domain-containing protein</fullName>
    </recommendedName>
</protein>
<dbReference type="Proteomes" id="UP000467130">
    <property type="component" value="Chromosome"/>
</dbReference>
<proteinExistence type="predicted"/>